<name>A0A7R9EBG6_9NEOP</name>
<reference evidence="2" key="1">
    <citation type="submission" date="2020-11" db="EMBL/GenBank/DDBJ databases">
        <authorList>
            <person name="Tran Van P."/>
        </authorList>
    </citation>
    <scope>NUCLEOTIDE SEQUENCE</scope>
</reference>
<feature type="region of interest" description="Disordered" evidence="1">
    <location>
        <begin position="1"/>
        <end position="29"/>
    </location>
</feature>
<organism evidence="2">
    <name type="scientific">Timema monikensis</name>
    <dbReference type="NCBI Taxonomy" id="170555"/>
    <lineage>
        <taxon>Eukaryota</taxon>
        <taxon>Metazoa</taxon>
        <taxon>Ecdysozoa</taxon>
        <taxon>Arthropoda</taxon>
        <taxon>Hexapoda</taxon>
        <taxon>Insecta</taxon>
        <taxon>Pterygota</taxon>
        <taxon>Neoptera</taxon>
        <taxon>Polyneoptera</taxon>
        <taxon>Phasmatodea</taxon>
        <taxon>Timematodea</taxon>
        <taxon>Timematoidea</taxon>
        <taxon>Timematidae</taxon>
        <taxon>Timema</taxon>
    </lineage>
</organism>
<protein>
    <submittedName>
        <fullName evidence="2">Uncharacterized protein</fullName>
    </submittedName>
</protein>
<evidence type="ECO:0000313" key="2">
    <source>
        <dbReference type="EMBL" id="CAD7430979.1"/>
    </source>
</evidence>
<dbReference type="AlphaFoldDB" id="A0A7R9EBG6"/>
<sequence>MDDASLGIEDEDDNEDKIEDEDGNEEFEKMKTTERIKIKQVFNDDEIEVMEIRCCENNNIIFRADENDLRLMPKIRRLRKGVVPSIFPWKKPDKDPPIEEGFSIARQSMQAITNITDNDSCSVKSEPVWYKKEAISIVEVDLYTQADELLKEVLHTHVASKSFYEQWVYAKDGAIDPH</sequence>
<feature type="compositionally biased region" description="Acidic residues" evidence="1">
    <location>
        <begin position="1"/>
        <end position="25"/>
    </location>
</feature>
<gene>
    <name evidence="2" type="ORF">TMSB3V08_LOCUS7724</name>
</gene>
<proteinExistence type="predicted"/>
<dbReference type="EMBL" id="OB794731">
    <property type="protein sequence ID" value="CAD7430979.1"/>
    <property type="molecule type" value="Genomic_DNA"/>
</dbReference>
<accession>A0A7R9EBG6</accession>
<evidence type="ECO:0000256" key="1">
    <source>
        <dbReference type="SAM" id="MobiDB-lite"/>
    </source>
</evidence>